<feature type="domain" description="DUF6973" evidence="3">
    <location>
        <begin position="349"/>
        <end position="460"/>
    </location>
</feature>
<feature type="compositionally biased region" description="Basic and acidic residues" evidence="1">
    <location>
        <begin position="262"/>
        <end position="287"/>
    </location>
</feature>
<dbReference type="InterPro" id="IPR036366">
    <property type="entry name" value="PGBDSf"/>
</dbReference>
<evidence type="ECO:0000259" key="3">
    <source>
        <dbReference type="Pfam" id="PF22322"/>
    </source>
</evidence>
<dbReference type="OrthoDB" id="9816507at2"/>
<accession>A0A1G8E9B8</accession>
<dbReference type="InterPro" id="IPR002477">
    <property type="entry name" value="Peptidoglycan-bd-like"/>
</dbReference>
<dbReference type="Pfam" id="PF01471">
    <property type="entry name" value="PG_binding_1"/>
    <property type="match status" value="1"/>
</dbReference>
<feature type="domain" description="Peptidoglycan binding-like" evidence="2">
    <location>
        <begin position="44"/>
        <end position="96"/>
    </location>
</feature>
<dbReference type="AlphaFoldDB" id="A0A1G8E9B8"/>
<dbReference type="RefSeq" id="WP_092620848.1">
    <property type="nucleotide sequence ID" value="NZ_FNCV01000009.1"/>
</dbReference>
<evidence type="ECO:0000256" key="1">
    <source>
        <dbReference type="SAM" id="MobiDB-lite"/>
    </source>
</evidence>
<feature type="region of interest" description="Disordered" evidence="1">
    <location>
        <begin position="259"/>
        <end position="325"/>
    </location>
</feature>
<dbReference type="SUPFAM" id="SSF47090">
    <property type="entry name" value="PGBD-like"/>
    <property type="match status" value="1"/>
</dbReference>
<dbReference type="Gene3D" id="1.10.101.10">
    <property type="entry name" value="PGBD-like superfamily/PGBD"/>
    <property type="match status" value="1"/>
</dbReference>
<sequence>MYPTPLRPSTKRRPLNLLAPGKSEWFDLDGPVGATPASQRNQRQDTLKLEVGLANAGHLDFSKTKGPTGYWGQKEDKALRAFQQDNGLKVDGLANPGGPTVKTLEKRVGPRLAPFSPPTPDDVDHHHNTLTEPGKGHLVTEPPALGLAGLERILLPLPAEQAAANQRTVEALLGAVDDGDLPDWAAKGIADAPDSLPVWQDMFLRLNRHDPRRANLTAWAILDRLEPQIAHLLLGRPLPDKMPLGVLSDEAAPRLLNAKTETTTETKGADKNPKHVGADVPSVDKNESPQVADQPPVAASHPESPRSKTAGMSTNPTPSLAEPPQGMVNPFEMYKNMAFQEKGSGHWGVLIDHRSAAIRGKAIADEVSEVTKQRYGRDNPGLGGGEGDAFRHALWSYRMTRELGAEVAKEITDAHERHTLDTNPMGDRLMDLYNNRIGRLLAQDPGNRDRPDEEVVLEAIQNGHLQLQPFEVDPLFSSGLEGYNQKRNDWY</sequence>
<proteinExistence type="predicted"/>
<gene>
    <name evidence="4" type="ORF">SAMN05421742_10976</name>
</gene>
<dbReference type="InterPro" id="IPR054246">
    <property type="entry name" value="DUF6973"/>
</dbReference>
<dbReference type="InterPro" id="IPR036365">
    <property type="entry name" value="PGBD-like_sf"/>
</dbReference>
<evidence type="ECO:0000313" key="5">
    <source>
        <dbReference type="Proteomes" id="UP000217076"/>
    </source>
</evidence>
<protein>
    <submittedName>
        <fullName evidence="4">Putative peptidoglycan binding domain-containing protein</fullName>
    </submittedName>
</protein>
<name>A0A1G8E9B8_9PROT</name>
<keyword evidence="5" id="KW-1185">Reference proteome</keyword>
<dbReference type="Pfam" id="PF22322">
    <property type="entry name" value="DUF6973"/>
    <property type="match status" value="1"/>
</dbReference>
<organism evidence="4 5">
    <name type="scientific">Roseospirillum parvum</name>
    <dbReference type="NCBI Taxonomy" id="83401"/>
    <lineage>
        <taxon>Bacteria</taxon>
        <taxon>Pseudomonadati</taxon>
        <taxon>Pseudomonadota</taxon>
        <taxon>Alphaproteobacteria</taxon>
        <taxon>Rhodospirillales</taxon>
        <taxon>Rhodospirillaceae</taxon>
        <taxon>Roseospirillum</taxon>
    </lineage>
</organism>
<dbReference type="EMBL" id="FNCV01000009">
    <property type="protein sequence ID" value="SDH66461.1"/>
    <property type="molecule type" value="Genomic_DNA"/>
</dbReference>
<reference evidence="5" key="1">
    <citation type="submission" date="2016-10" db="EMBL/GenBank/DDBJ databases">
        <authorList>
            <person name="Varghese N."/>
            <person name="Submissions S."/>
        </authorList>
    </citation>
    <scope>NUCLEOTIDE SEQUENCE [LARGE SCALE GENOMIC DNA]</scope>
    <source>
        <strain evidence="5">930I</strain>
    </source>
</reference>
<dbReference type="Proteomes" id="UP000217076">
    <property type="component" value="Unassembled WGS sequence"/>
</dbReference>
<evidence type="ECO:0000259" key="2">
    <source>
        <dbReference type="Pfam" id="PF01471"/>
    </source>
</evidence>
<evidence type="ECO:0000313" key="4">
    <source>
        <dbReference type="EMBL" id="SDH66461.1"/>
    </source>
</evidence>
<dbReference type="STRING" id="83401.SAMN05421742_10976"/>